<evidence type="ECO:0000313" key="2">
    <source>
        <dbReference type="EMBL" id="UQX89950.1"/>
    </source>
</evidence>
<protein>
    <recommendedName>
        <fullName evidence="4">Histidine kinase</fullName>
    </recommendedName>
</protein>
<gene>
    <name evidence="2" type="ORF">M6D93_08065</name>
</gene>
<feature type="transmembrane region" description="Helical" evidence="1">
    <location>
        <begin position="15"/>
        <end position="35"/>
    </location>
</feature>
<sequence length="116" mass="11383">MTDLRAVPPSSRRRLAGVLAAPALGLLVVGSLPLVSGRGALFTAVGILVLAVAVVLLGIVIGLWRSAVQDLAALEAARDEARVDAAISAAVPGGACGGSCGSCGVDDCAVKALPRA</sequence>
<feature type="transmembrane region" description="Helical" evidence="1">
    <location>
        <begin position="41"/>
        <end position="64"/>
    </location>
</feature>
<keyword evidence="1" id="KW-1133">Transmembrane helix</keyword>
<reference evidence="2" key="1">
    <citation type="journal article" date="2018" name="Int. J. Syst. Evol. Microbiol.">
        <title>Jatrophihabitans telluris sp. nov., isolated from sediment soil of lava forest wetlands and the emended description of the genus Jatrophihabitans.</title>
        <authorList>
            <person name="Lee K.C."/>
            <person name="Suh M.K."/>
            <person name="Eom M.K."/>
            <person name="Kim K.K."/>
            <person name="Kim J.S."/>
            <person name="Kim D.S."/>
            <person name="Ko S.H."/>
            <person name="Shin Y.K."/>
            <person name="Lee J.S."/>
        </authorList>
    </citation>
    <scope>NUCLEOTIDE SEQUENCE</scope>
    <source>
        <strain evidence="2">N237</strain>
    </source>
</reference>
<keyword evidence="1" id="KW-0472">Membrane</keyword>
<accession>A0ABY4R2K4</accession>
<proteinExistence type="predicted"/>
<dbReference type="RefSeq" id="WP_249773845.1">
    <property type="nucleotide sequence ID" value="NZ_CP097332.1"/>
</dbReference>
<evidence type="ECO:0000256" key="1">
    <source>
        <dbReference type="SAM" id="Phobius"/>
    </source>
</evidence>
<organism evidence="2 3">
    <name type="scientific">Jatrophihabitans telluris</name>
    <dbReference type="NCBI Taxonomy" id="2038343"/>
    <lineage>
        <taxon>Bacteria</taxon>
        <taxon>Bacillati</taxon>
        <taxon>Actinomycetota</taxon>
        <taxon>Actinomycetes</taxon>
        <taxon>Jatrophihabitantales</taxon>
        <taxon>Jatrophihabitantaceae</taxon>
        <taxon>Jatrophihabitans</taxon>
    </lineage>
</organism>
<dbReference type="Proteomes" id="UP001056336">
    <property type="component" value="Chromosome"/>
</dbReference>
<keyword evidence="3" id="KW-1185">Reference proteome</keyword>
<reference evidence="2" key="2">
    <citation type="submission" date="2022-05" db="EMBL/GenBank/DDBJ databases">
        <authorList>
            <person name="Kim J.-S."/>
            <person name="Lee K."/>
            <person name="Suh M."/>
            <person name="Eom M."/>
            <person name="Kim J.-S."/>
            <person name="Kim D.-S."/>
            <person name="Ko S.-H."/>
            <person name="Shin Y."/>
            <person name="Lee J.-S."/>
        </authorList>
    </citation>
    <scope>NUCLEOTIDE SEQUENCE</scope>
    <source>
        <strain evidence="2">N237</strain>
    </source>
</reference>
<name>A0ABY4R2K4_9ACTN</name>
<evidence type="ECO:0008006" key="4">
    <source>
        <dbReference type="Google" id="ProtNLM"/>
    </source>
</evidence>
<evidence type="ECO:0000313" key="3">
    <source>
        <dbReference type="Proteomes" id="UP001056336"/>
    </source>
</evidence>
<keyword evidence="1" id="KW-0812">Transmembrane</keyword>
<dbReference type="EMBL" id="CP097332">
    <property type="protein sequence ID" value="UQX89950.1"/>
    <property type="molecule type" value="Genomic_DNA"/>
</dbReference>